<evidence type="ECO:0000313" key="1">
    <source>
        <dbReference type="EMBL" id="KNB05874.1"/>
    </source>
</evidence>
<dbReference type="VEuPathDB" id="FungiDB:FOXG_08016"/>
<dbReference type="KEGG" id="fox:FOXG_08016"/>
<dbReference type="GeneID" id="28949671"/>
<dbReference type="Proteomes" id="UP000009097">
    <property type="component" value="Unassembled WGS sequence"/>
</dbReference>
<organism evidence="1 2">
    <name type="scientific">Fusarium oxysporum f. sp. lycopersici (strain 4287 / CBS 123668 / FGSC 9935 / NRRL 34936)</name>
    <name type="common">Fusarium vascular wilt of tomato</name>
    <dbReference type="NCBI Taxonomy" id="426428"/>
    <lineage>
        <taxon>Eukaryota</taxon>
        <taxon>Fungi</taxon>
        <taxon>Dikarya</taxon>
        <taxon>Ascomycota</taxon>
        <taxon>Pezizomycotina</taxon>
        <taxon>Sordariomycetes</taxon>
        <taxon>Hypocreomycetidae</taxon>
        <taxon>Hypocreales</taxon>
        <taxon>Nectriaceae</taxon>
        <taxon>Fusarium</taxon>
        <taxon>Fusarium oxysporum species complex</taxon>
    </lineage>
</organism>
<dbReference type="AlphaFoldDB" id="A0A0J9V2X7"/>
<sequence length="137" mass="14738">MTSIADPASFYRKRTRLVRNATSSRRYLIERPDSTNADAKLSQLVCILTESKAIPSLSVSESSSRSLLSCTLSLSSLASLSALPATPSLASSSLIRTSVWPDRVLLAATMLATPRATPRARVRVTKFGIKIGMLLGK</sequence>
<accession>A0A0J9V2X7</accession>
<name>A0A0J9V2X7_FUSO4</name>
<reference evidence="1" key="2">
    <citation type="journal article" date="2010" name="Nature">
        <title>Comparative genomics reveals mobile pathogenicity chromosomes in Fusarium.</title>
        <authorList>
            <person name="Ma L.J."/>
            <person name="van der Does H.C."/>
            <person name="Borkovich K.A."/>
            <person name="Coleman J.J."/>
            <person name="Daboussi M.J."/>
            <person name="Di Pietro A."/>
            <person name="Dufresne M."/>
            <person name="Freitag M."/>
            <person name="Grabherr M."/>
            <person name="Henrissat B."/>
            <person name="Houterman P.M."/>
            <person name="Kang S."/>
            <person name="Shim W.B."/>
            <person name="Woloshuk C."/>
            <person name="Xie X."/>
            <person name="Xu J.R."/>
            <person name="Antoniw J."/>
            <person name="Baker S.E."/>
            <person name="Bluhm B.H."/>
            <person name="Breakspear A."/>
            <person name="Brown D.W."/>
            <person name="Butchko R.A."/>
            <person name="Chapman S."/>
            <person name="Coulson R."/>
            <person name="Coutinho P.M."/>
            <person name="Danchin E.G."/>
            <person name="Diener A."/>
            <person name="Gale L.R."/>
            <person name="Gardiner D.M."/>
            <person name="Goff S."/>
            <person name="Hammond-Kosack K.E."/>
            <person name="Hilburn K."/>
            <person name="Hua-Van A."/>
            <person name="Jonkers W."/>
            <person name="Kazan K."/>
            <person name="Kodira C.D."/>
            <person name="Koehrsen M."/>
            <person name="Kumar L."/>
            <person name="Lee Y.H."/>
            <person name="Li L."/>
            <person name="Manners J.M."/>
            <person name="Miranda-Saavedra D."/>
            <person name="Mukherjee M."/>
            <person name="Park G."/>
            <person name="Park J."/>
            <person name="Park S.Y."/>
            <person name="Proctor R.H."/>
            <person name="Regev A."/>
            <person name="Ruiz-Roldan M.C."/>
            <person name="Sain D."/>
            <person name="Sakthikumar S."/>
            <person name="Sykes S."/>
            <person name="Schwartz D.C."/>
            <person name="Turgeon B.G."/>
            <person name="Wapinski I."/>
            <person name="Yoder O."/>
            <person name="Young S."/>
            <person name="Zeng Q."/>
            <person name="Zhou S."/>
            <person name="Galagan J."/>
            <person name="Cuomo C.A."/>
            <person name="Kistler H.C."/>
            <person name="Rep M."/>
        </authorList>
    </citation>
    <scope>NUCLEOTIDE SEQUENCE [LARGE SCALE GENOMIC DNA]</scope>
    <source>
        <strain evidence="1">4287</strain>
    </source>
</reference>
<proteinExistence type="predicted"/>
<dbReference type="EMBL" id="DS231703">
    <property type="protein sequence ID" value="KNB05874.1"/>
    <property type="molecule type" value="Genomic_DNA"/>
</dbReference>
<gene>
    <name evidence="1" type="ORF">FOXG_08016</name>
</gene>
<evidence type="ECO:0000313" key="2">
    <source>
        <dbReference type="Proteomes" id="UP000009097"/>
    </source>
</evidence>
<reference evidence="1" key="1">
    <citation type="submission" date="2007-04" db="EMBL/GenBank/DDBJ databases">
        <authorList>
            <consortium name="The Broad Institute Genome Sequencing Platform"/>
            <person name="Birren B."/>
            <person name="Lander E."/>
            <person name="Galagan J."/>
            <person name="Nusbaum C."/>
            <person name="Devon K."/>
            <person name="Ma L.-J."/>
            <person name="Jaffe D."/>
            <person name="Butler J."/>
            <person name="Alvarez P."/>
            <person name="Gnerre S."/>
            <person name="Grabherr M."/>
            <person name="Kleber M."/>
            <person name="Mauceli E."/>
            <person name="Brockman W."/>
            <person name="MacCallum I.A."/>
            <person name="Young S."/>
            <person name="LaButti K."/>
            <person name="DeCaprio D."/>
            <person name="Crawford M."/>
            <person name="Koehrsen M."/>
            <person name="Engels R."/>
            <person name="Montgomery P."/>
            <person name="Pearson M."/>
            <person name="Howarth C."/>
            <person name="Larson L."/>
            <person name="White J."/>
            <person name="O'Leary S."/>
            <person name="Kodira C."/>
            <person name="Zeng Q."/>
            <person name="Yandava C."/>
            <person name="Alvarado L."/>
            <person name="Kistler C."/>
            <person name="Shim W.-B."/>
            <person name="Kang S."/>
            <person name="Woloshuk C."/>
        </authorList>
    </citation>
    <scope>NUCLEOTIDE SEQUENCE</scope>
    <source>
        <strain evidence="1">4287</strain>
    </source>
</reference>
<dbReference type="RefSeq" id="XP_018243919.1">
    <property type="nucleotide sequence ID" value="XM_018386733.1"/>
</dbReference>
<protein>
    <submittedName>
        <fullName evidence="1">Uncharacterized protein</fullName>
    </submittedName>
</protein>